<dbReference type="PATRIC" id="fig|1392540.3.peg.90"/>
<comment type="caution">
    <text evidence="1">The sequence shown here is derived from an EMBL/GenBank/DDBJ whole genome shotgun (WGS) entry which is preliminary data.</text>
</comment>
<keyword evidence="2" id="KW-1185">Reference proteome</keyword>
<organism evidence="1 2">
    <name type="scientific">Acinetobacter nectaris CIP 110549</name>
    <dbReference type="NCBI Taxonomy" id="1392540"/>
    <lineage>
        <taxon>Bacteria</taxon>
        <taxon>Pseudomonadati</taxon>
        <taxon>Pseudomonadota</taxon>
        <taxon>Gammaproteobacteria</taxon>
        <taxon>Moraxellales</taxon>
        <taxon>Moraxellaceae</taxon>
        <taxon>Acinetobacter</taxon>
    </lineage>
</organism>
<dbReference type="OrthoDB" id="8610081at2"/>
<dbReference type="eggNOG" id="ENOG50331DY">
    <property type="taxonomic scope" value="Bacteria"/>
</dbReference>
<evidence type="ECO:0000313" key="2">
    <source>
        <dbReference type="Proteomes" id="UP000023785"/>
    </source>
</evidence>
<accession>V2TU77</accession>
<dbReference type="AlphaFoldDB" id="V2TU77"/>
<dbReference type="STRING" id="1392540.P256_00092"/>
<name>V2TU77_9GAMM</name>
<gene>
    <name evidence="1" type="ORF">P256_00092</name>
</gene>
<reference evidence="1 2" key="1">
    <citation type="submission" date="2013-10" db="EMBL/GenBank/DDBJ databases">
        <title>The Genome Sequence of Acinetobacter nectaris CIP 110549.</title>
        <authorList>
            <consortium name="The Broad Institute Genomics Platform"/>
            <consortium name="The Broad Institute Genome Sequencing Center for Infectious Disease"/>
            <person name="Cerqueira G."/>
            <person name="Feldgarden M."/>
            <person name="Courvalin P."/>
            <person name="Grillot-Courvalin C."/>
            <person name="Clermont D."/>
            <person name="Rocha E."/>
            <person name="Yoon E.-J."/>
            <person name="Nemec A."/>
            <person name="Young S.K."/>
            <person name="Zeng Q."/>
            <person name="Gargeya S."/>
            <person name="Fitzgerald M."/>
            <person name="Abouelleil A."/>
            <person name="Alvarado L."/>
            <person name="Berlin A.M."/>
            <person name="Chapman S.B."/>
            <person name="Gainer-Dewar J."/>
            <person name="Goldberg J."/>
            <person name="Gnerre S."/>
            <person name="Griggs A."/>
            <person name="Gujja S."/>
            <person name="Hansen M."/>
            <person name="Howarth C."/>
            <person name="Imamovic A."/>
            <person name="Ireland A."/>
            <person name="Larimer J."/>
            <person name="McCowan C."/>
            <person name="Murphy C."/>
            <person name="Pearson M."/>
            <person name="Poon T.W."/>
            <person name="Priest M."/>
            <person name="Roberts A."/>
            <person name="Saif S."/>
            <person name="Shea T."/>
            <person name="Sykes S."/>
            <person name="Wortman J."/>
            <person name="Nusbaum C."/>
            <person name="Birren B."/>
        </authorList>
    </citation>
    <scope>NUCLEOTIDE SEQUENCE [LARGE SCALE GENOMIC DNA]</scope>
    <source>
        <strain evidence="1 2">CIP 110549</strain>
    </source>
</reference>
<sequence length="247" mass="29118">MALSPVWYSCYQAAEAQKKSFNFDMAFPEKFDLLRLYDIEYKMRNTSEDEEFHRLMKAFITIHDAYLNYEPLPIEHAPTRMYTSDPRLEIKDIHQKFHGFFKTLDGYKILTEEGYQLIQQFNLGQGTQFFPIRLYHYETNQPINNETYYLMCLTDWRNYLLPEFCEGELYDFSTTKGGVISNWLTPGDEFNDAIALSSEASNCDLDLWHDPALHGSLFMSDRLKQALEQVGFLPCWHVLSTVLIYKQ</sequence>
<evidence type="ECO:0000313" key="1">
    <source>
        <dbReference type="EMBL" id="ESK41107.1"/>
    </source>
</evidence>
<protein>
    <submittedName>
        <fullName evidence="1">Uncharacterized protein</fullName>
    </submittedName>
</protein>
<dbReference type="EMBL" id="AYER01000001">
    <property type="protein sequence ID" value="ESK41107.1"/>
    <property type="molecule type" value="Genomic_DNA"/>
</dbReference>
<proteinExistence type="predicted"/>
<dbReference type="HOGENOM" id="CLU_098188_0_0_6"/>
<dbReference type="RefSeq" id="WP_023271700.1">
    <property type="nucleotide sequence ID" value="NZ_KI530712.1"/>
</dbReference>
<dbReference type="Proteomes" id="UP000023785">
    <property type="component" value="Unassembled WGS sequence"/>
</dbReference>